<dbReference type="InterPro" id="IPR004396">
    <property type="entry name" value="ATPase_YchF/OLA1"/>
</dbReference>
<dbReference type="Gene3D" id="3.40.50.300">
    <property type="entry name" value="P-loop containing nucleotide triphosphate hydrolases"/>
    <property type="match status" value="1"/>
</dbReference>
<protein>
    <submittedName>
        <fullName evidence="5">Gtp-binding protein</fullName>
    </submittedName>
</protein>
<organism evidence="5 6">
    <name type="scientific">Stylonychia lemnae</name>
    <name type="common">Ciliate</name>
    <dbReference type="NCBI Taxonomy" id="5949"/>
    <lineage>
        <taxon>Eukaryota</taxon>
        <taxon>Sar</taxon>
        <taxon>Alveolata</taxon>
        <taxon>Ciliophora</taxon>
        <taxon>Intramacronucleata</taxon>
        <taxon>Spirotrichea</taxon>
        <taxon>Stichotrichia</taxon>
        <taxon>Sporadotrichida</taxon>
        <taxon>Oxytrichidae</taxon>
        <taxon>Stylonychinae</taxon>
        <taxon>Stylonychia</taxon>
    </lineage>
</organism>
<dbReference type="GO" id="GO:0005524">
    <property type="term" value="F:ATP binding"/>
    <property type="evidence" value="ECO:0007669"/>
    <property type="project" value="UniProtKB-KW"/>
</dbReference>
<dbReference type="OrthoDB" id="424823at2759"/>
<dbReference type="PIRSF" id="PIRSF006641">
    <property type="entry name" value="CHP00092"/>
    <property type="match status" value="1"/>
</dbReference>
<gene>
    <name evidence="5" type="primary">Contig10554.g11270</name>
    <name evidence="5" type="ORF">STYLEM_11249</name>
</gene>
<evidence type="ECO:0000313" key="6">
    <source>
        <dbReference type="Proteomes" id="UP000039865"/>
    </source>
</evidence>
<dbReference type="PROSITE" id="PS51710">
    <property type="entry name" value="G_OBG"/>
    <property type="match status" value="1"/>
</dbReference>
<dbReference type="AlphaFoldDB" id="A0A078AJ18"/>
<dbReference type="GO" id="GO:0005525">
    <property type="term" value="F:GTP binding"/>
    <property type="evidence" value="ECO:0007669"/>
    <property type="project" value="InterPro"/>
</dbReference>
<dbReference type="InterPro" id="IPR012676">
    <property type="entry name" value="TGS-like"/>
</dbReference>
<keyword evidence="2" id="KW-0547">Nucleotide-binding</keyword>
<reference evidence="5 6" key="1">
    <citation type="submission" date="2014-06" db="EMBL/GenBank/DDBJ databases">
        <authorList>
            <person name="Swart Estienne"/>
        </authorList>
    </citation>
    <scope>NUCLEOTIDE SEQUENCE [LARGE SCALE GENOMIC DNA]</scope>
    <source>
        <strain evidence="5 6">130c</strain>
    </source>
</reference>
<dbReference type="Gene3D" id="1.10.150.300">
    <property type="entry name" value="TGS-like domain"/>
    <property type="match status" value="1"/>
</dbReference>
<evidence type="ECO:0000256" key="1">
    <source>
        <dbReference type="ARBA" id="ARBA00022723"/>
    </source>
</evidence>
<dbReference type="InterPro" id="IPR027417">
    <property type="entry name" value="P-loop_NTPase"/>
</dbReference>
<dbReference type="GO" id="GO:0046872">
    <property type="term" value="F:metal ion binding"/>
    <property type="evidence" value="ECO:0007669"/>
    <property type="project" value="UniProtKB-KW"/>
</dbReference>
<dbReference type="InParanoid" id="A0A078AJ18"/>
<feature type="domain" description="OBG-type G" evidence="4">
    <location>
        <begin position="28"/>
        <end position="264"/>
    </location>
</feature>
<dbReference type="PANTHER" id="PTHR23305">
    <property type="entry name" value="OBG GTPASE FAMILY"/>
    <property type="match status" value="1"/>
</dbReference>
<dbReference type="InterPro" id="IPR013029">
    <property type="entry name" value="YchF_C"/>
</dbReference>
<accession>A0A078AJ18</accession>
<keyword evidence="3" id="KW-0067">ATP-binding</keyword>
<dbReference type="Gene3D" id="3.10.20.30">
    <property type="match status" value="1"/>
</dbReference>
<proteinExistence type="predicted"/>
<dbReference type="Proteomes" id="UP000039865">
    <property type="component" value="Unassembled WGS sequence"/>
</dbReference>
<evidence type="ECO:0000256" key="2">
    <source>
        <dbReference type="ARBA" id="ARBA00022741"/>
    </source>
</evidence>
<dbReference type="OMA" id="ARQWTIR"/>
<dbReference type="Pfam" id="PF01926">
    <property type="entry name" value="MMR_HSR1"/>
    <property type="match status" value="1"/>
</dbReference>
<evidence type="ECO:0000313" key="5">
    <source>
        <dbReference type="EMBL" id="CDW82219.1"/>
    </source>
</evidence>
<dbReference type="PRINTS" id="PR00326">
    <property type="entry name" value="GTP1OBG"/>
</dbReference>
<dbReference type="PANTHER" id="PTHR23305:SF18">
    <property type="entry name" value="OBG-TYPE G DOMAIN-CONTAINING PROTEIN"/>
    <property type="match status" value="1"/>
</dbReference>
<dbReference type="SUPFAM" id="SSF81271">
    <property type="entry name" value="TGS-like"/>
    <property type="match status" value="1"/>
</dbReference>
<dbReference type="SUPFAM" id="SSF52540">
    <property type="entry name" value="P-loop containing nucleoside triphosphate hydrolases"/>
    <property type="match status" value="1"/>
</dbReference>
<dbReference type="InterPro" id="IPR012675">
    <property type="entry name" value="Beta-grasp_dom_sf"/>
</dbReference>
<keyword evidence="1" id="KW-0479">Metal-binding</keyword>
<evidence type="ECO:0000259" key="4">
    <source>
        <dbReference type="PROSITE" id="PS51710"/>
    </source>
</evidence>
<dbReference type="GO" id="GO:0016887">
    <property type="term" value="F:ATP hydrolysis activity"/>
    <property type="evidence" value="ECO:0007669"/>
    <property type="project" value="InterPro"/>
</dbReference>
<dbReference type="EMBL" id="CCKQ01010681">
    <property type="protein sequence ID" value="CDW82219.1"/>
    <property type="molecule type" value="Genomic_DNA"/>
</dbReference>
<dbReference type="InterPro" id="IPR023192">
    <property type="entry name" value="TGS-like_dom_sf"/>
</dbReference>
<dbReference type="InterPro" id="IPR006073">
    <property type="entry name" value="GTP-bd"/>
</dbReference>
<dbReference type="Pfam" id="PF06071">
    <property type="entry name" value="YchF-GTPase_C"/>
    <property type="match status" value="1"/>
</dbReference>
<keyword evidence="6" id="KW-1185">Reference proteome</keyword>
<dbReference type="FunFam" id="3.10.20.30:FF:000001">
    <property type="entry name" value="Ribosome-binding ATPase YchF"/>
    <property type="match status" value="1"/>
</dbReference>
<sequence>MITTSLQKLNATYSIFGKQAKRQFSIATSCGIVGYPNIGKSTLFNAMTRTQMAQAKNYPFCTIDPNVAKVAVFDKNVRALQKACQPEKTTPAQIEMWDIAGLIKGASEGAGASVISMLFMLYENLFLNNNIKEDVTNLDPISEMENVQTELILSDLEICHKKKTKQNIWDRVFKSLDNGEPVRSINFVHDEVAIVRQLPLITAKPIVYACNIDVDSAQKGTNELAEKFKAYVNNKYPNVPVVILSALLESDIVQMRNDDGEESAKEFMSAYGMEESQLDLLLEQCSDILSLQKFYTAGPTQVSSWFIEKGSTAPQAAGKIHSSFETKFICAEICKVEDYEKHETEEQIRIKGKMNKFGKDYVMQQNDVVFFHHSAK</sequence>
<dbReference type="GO" id="GO:0005737">
    <property type="term" value="C:cytoplasm"/>
    <property type="evidence" value="ECO:0007669"/>
    <property type="project" value="TreeGrafter"/>
</dbReference>
<dbReference type="InterPro" id="IPR031167">
    <property type="entry name" value="G_OBG"/>
</dbReference>
<name>A0A078AJ18_STYLE</name>
<evidence type="ECO:0000256" key="3">
    <source>
        <dbReference type="ARBA" id="ARBA00022840"/>
    </source>
</evidence>